<comment type="caution">
    <text evidence="1">The sequence shown here is derived from an EMBL/GenBank/DDBJ whole genome shotgun (WGS) entry which is preliminary data.</text>
</comment>
<dbReference type="Proteomes" id="UP001153365">
    <property type="component" value="Unassembled WGS sequence"/>
</dbReference>
<reference evidence="1" key="1">
    <citation type="submission" date="2022-06" db="EMBL/GenBank/DDBJ databases">
        <authorList>
            <consortium name="SYNGENTA / RWTH Aachen University"/>
        </authorList>
    </citation>
    <scope>NUCLEOTIDE SEQUENCE</scope>
</reference>
<protein>
    <submittedName>
        <fullName evidence="1">Uncharacterized protein</fullName>
    </submittedName>
</protein>
<sequence length="75" mass="7915">MKLVGAVCYCSSVNNLAGSGWGAKLQRLQVGITEGWCKFKSDPGLRASGAILEAGDELKKKSIINHTGIKNKPLG</sequence>
<keyword evidence="2" id="KW-1185">Reference proteome</keyword>
<organism evidence="1 2">
    <name type="scientific">Phakopsora pachyrhizi</name>
    <name type="common">Asian soybean rust disease fungus</name>
    <dbReference type="NCBI Taxonomy" id="170000"/>
    <lineage>
        <taxon>Eukaryota</taxon>
        <taxon>Fungi</taxon>
        <taxon>Dikarya</taxon>
        <taxon>Basidiomycota</taxon>
        <taxon>Pucciniomycotina</taxon>
        <taxon>Pucciniomycetes</taxon>
        <taxon>Pucciniales</taxon>
        <taxon>Phakopsoraceae</taxon>
        <taxon>Phakopsora</taxon>
    </lineage>
</organism>
<proteinExistence type="predicted"/>
<dbReference type="EMBL" id="CALTRL010000928">
    <property type="protein sequence ID" value="CAH7670085.1"/>
    <property type="molecule type" value="Genomic_DNA"/>
</dbReference>
<dbReference type="AlphaFoldDB" id="A0AAV0ANW7"/>
<name>A0AAV0ANW7_PHAPC</name>
<evidence type="ECO:0000313" key="1">
    <source>
        <dbReference type="EMBL" id="CAH7670085.1"/>
    </source>
</evidence>
<evidence type="ECO:0000313" key="2">
    <source>
        <dbReference type="Proteomes" id="UP001153365"/>
    </source>
</evidence>
<accession>A0AAV0ANW7</accession>
<gene>
    <name evidence="1" type="ORF">PPACK8108_LOCUS4770</name>
</gene>